<feature type="compositionally biased region" description="Pro residues" evidence="11">
    <location>
        <begin position="117"/>
        <end position="134"/>
    </location>
</feature>
<comment type="subcellular location">
    <subcellularLocation>
        <location evidence="1">Golgi apparatus membrane</location>
        <topology evidence="1">Single-pass type II membrane protein</topology>
    </subcellularLocation>
</comment>
<feature type="compositionally biased region" description="Pro residues" evidence="11">
    <location>
        <begin position="207"/>
        <end position="220"/>
    </location>
</feature>
<dbReference type="InterPro" id="IPR038578">
    <property type="entry name" value="GT29-like_sf"/>
</dbReference>
<evidence type="ECO:0000256" key="6">
    <source>
        <dbReference type="ARBA" id="ARBA00022968"/>
    </source>
</evidence>
<dbReference type="CDD" id="cd23982">
    <property type="entry name" value="GT29_ST3GAL4"/>
    <property type="match status" value="1"/>
</dbReference>
<evidence type="ECO:0000256" key="9">
    <source>
        <dbReference type="ARBA" id="ARBA00023136"/>
    </source>
</evidence>
<evidence type="ECO:0000313" key="14">
    <source>
        <dbReference type="Proteomes" id="UP000823872"/>
    </source>
</evidence>
<dbReference type="PANTHER" id="PTHR13713:SF57">
    <property type="entry name" value="CMP-N-ACETYLNEURAMINATE-BETA-GALACTOSAMIDE-ALPHA-2,3-SIALYLTRANSFERASE 4"/>
    <property type="match status" value="1"/>
</dbReference>
<keyword evidence="14" id="KW-1185">Reference proteome</keyword>
<dbReference type="GeneTree" id="ENSGT00940000158893"/>
<feature type="compositionally biased region" description="Pro residues" evidence="11">
    <location>
        <begin position="142"/>
        <end position="151"/>
    </location>
</feature>
<reference evidence="13" key="3">
    <citation type="submission" date="2025-09" db="UniProtKB">
        <authorList>
            <consortium name="Ensembl"/>
        </authorList>
    </citation>
    <scope>IDENTIFICATION</scope>
    <source>
        <strain evidence="13">breed Abyssinian</strain>
    </source>
</reference>
<gene>
    <name evidence="13" type="primary">ST3GAL4</name>
</gene>
<evidence type="ECO:0000256" key="12">
    <source>
        <dbReference type="SAM" id="Phobius"/>
    </source>
</evidence>
<dbReference type="InterPro" id="IPR001675">
    <property type="entry name" value="Glyco_trans_29"/>
</dbReference>
<reference evidence="13" key="2">
    <citation type="submission" date="2025-08" db="UniProtKB">
        <authorList>
            <consortium name="Ensembl"/>
        </authorList>
    </citation>
    <scope>IDENTIFICATION</scope>
    <source>
        <strain evidence="13">breed Abyssinian</strain>
    </source>
</reference>
<evidence type="ECO:0000256" key="3">
    <source>
        <dbReference type="ARBA" id="ARBA00022676"/>
    </source>
</evidence>
<keyword evidence="4" id="KW-0808">Transferase</keyword>
<keyword evidence="8" id="KW-0333">Golgi apparatus</keyword>
<dbReference type="PANTHER" id="PTHR13713">
    <property type="entry name" value="SIALYLTRANSFERASE"/>
    <property type="match status" value="1"/>
</dbReference>
<feature type="region of interest" description="Disordered" evidence="11">
    <location>
        <begin position="105"/>
        <end position="272"/>
    </location>
</feature>
<evidence type="ECO:0000256" key="4">
    <source>
        <dbReference type="ARBA" id="ARBA00022679"/>
    </source>
</evidence>
<evidence type="ECO:0000256" key="5">
    <source>
        <dbReference type="ARBA" id="ARBA00022692"/>
    </source>
</evidence>
<proteinExistence type="inferred from homology"/>
<dbReference type="InterPro" id="IPR051142">
    <property type="entry name" value="Glycosyltransferase_29"/>
</dbReference>
<feature type="compositionally biased region" description="Low complexity" evidence="11">
    <location>
        <begin position="245"/>
        <end position="259"/>
    </location>
</feature>
<keyword evidence="10" id="KW-0325">Glycoprotein</keyword>
<name>A0ABI7Z162_FELCA</name>
<keyword evidence="3" id="KW-0328">Glycosyltransferase</keyword>
<sequence>GTETERLSQGQNRCAEEGCREQCGSCRCRLGQRKAQVSVQGTSPLCPGGRGGGSRSKALPLPCLTFPNEGRTLFTTWESREPFVGSHCSQEGVRRLRWAHPAWRHSHGGSARRALPSPHPASPSAPPRPGPLPRPRSRRHPPPSPPLPSPPLRGLRCSHTVPGRRASAPPARGSAPALPPPPRPSSSSPPAPRSRLPGRVRKRVRPLPRPPPGPGPGPPPPRRRTCPLPGRPRARDRDPAERSRSASAAPPARAPSGSELCAKVSCPAPLHPRGCTGQEEGGLAGSDGRREVGTSAGTLWGRLLGVPGREANRAVTVAEAEGPGSSGQSSSSFSRGTCWDGGGWPEQGGDFHSDTFQVARGSRDDSSPQEPCYPLRNMISKSRLKLLAMLTLVLIVMVWYSISREDRYIELFYFPSPEKKEPCFQGEAERKASKLFGNYSRDQPIFLQLKDYFWVKTPSAYELPYGTKGSEDLLLRVLAITSYSIPESIQSLKCRRCVVVGNGHRLRNSSLGDAINKYDVVIRLNNAPVAGYEGDVGSKTTMRLFYPESAHFNPKVENNPDTLLVLVAFKAMDFHWIETILSDKKRVRKGFWKQPPLIWDVNPRQVRILNPFFMEIAADKLLNLPMQQPRKIKQKPTTGLLAITLALHLCDLVHIAGFGYPDAHNRKQTIHYYEQITLKSMAGSGHNVSQEALAIKRMLEIGAVKNLTFF</sequence>
<comment type="similarity">
    <text evidence="2">Belongs to the glycosyltransferase 29 family.</text>
</comment>
<evidence type="ECO:0000256" key="10">
    <source>
        <dbReference type="ARBA" id="ARBA00023180"/>
    </source>
</evidence>
<feature type="compositionally biased region" description="Low complexity" evidence="11">
    <location>
        <begin position="163"/>
        <end position="176"/>
    </location>
</feature>
<dbReference type="Ensembl" id="ENSFCTT00005055503.1">
    <property type="protein sequence ID" value="ENSFCTP00005040887.1"/>
    <property type="gene ID" value="ENSFCTG00005019039.1"/>
</dbReference>
<feature type="compositionally biased region" description="Basic residues" evidence="11">
    <location>
        <begin position="196"/>
        <end position="206"/>
    </location>
</feature>
<evidence type="ECO:0000256" key="7">
    <source>
        <dbReference type="ARBA" id="ARBA00022989"/>
    </source>
</evidence>
<feature type="compositionally biased region" description="Basic and acidic residues" evidence="11">
    <location>
        <begin position="233"/>
        <end position="244"/>
    </location>
</feature>
<dbReference type="Pfam" id="PF00777">
    <property type="entry name" value="Glyco_transf_29"/>
    <property type="match status" value="1"/>
</dbReference>
<evidence type="ECO:0000256" key="11">
    <source>
        <dbReference type="SAM" id="MobiDB-lite"/>
    </source>
</evidence>
<evidence type="ECO:0000256" key="2">
    <source>
        <dbReference type="ARBA" id="ARBA00006003"/>
    </source>
</evidence>
<feature type="transmembrane region" description="Helical" evidence="12">
    <location>
        <begin position="384"/>
        <end position="402"/>
    </location>
</feature>
<dbReference type="Proteomes" id="UP000823872">
    <property type="component" value="Chromosome D1"/>
</dbReference>
<protein>
    <submittedName>
        <fullName evidence="13">ST3 beta-galactoside alpha-2,3-sialyltransferase 4</fullName>
    </submittedName>
</protein>
<accession>A0ABI7Z162</accession>
<feature type="compositionally biased region" description="Low complexity" evidence="11">
    <location>
        <begin position="322"/>
        <end position="336"/>
    </location>
</feature>
<dbReference type="Gene3D" id="3.90.1480.20">
    <property type="entry name" value="Glycosyl transferase family 29"/>
    <property type="match status" value="1"/>
</dbReference>
<evidence type="ECO:0000256" key="8">
    <source>
        <dbReference type="ARBA" id="ARBA00023034"/>
    </source>
</evidence>
<organism evidence="13 14">
    <name type="scientific">Felis catus</name>
    <name type="common">Cat</name>
    <name type="synonym">Felis silvestris catus</name>
    <dbReference type="NCBI Taxonomy" id="9685"/>
    <lineage>
        <taxon>Eukaryota</taxon>
        <taxon>Metazoa</taxon>
        <taxon>Chordata</taxon>
        <taxon>Craniata</taxon>
        <taxon>Vertebrata</taxon>
        <taxon>Euteleostomi</taxon>
        <taxon>Mammalia</taxon>
        <taxon>Eutheria</taxon>
        <taxon>Laurasiatheria</taxon>
        <taxon>Carnivora</taxon>
        <taxon>Feliformia</taxon>
        <taxon>Felidae</taxon>
        <taxon>Felinae</taxon>
        <taxon>Felis</taxon>
    </lineage>
</organism>
<keyword evidence="9 12" id="KW-0472">Membrane</keyword>
<evidence type="ECO:0000256" key="1">
    <source>
        <dbReference type="ARBA" id="ARBA00004323"/>
    </source>
</evidence>
<feature type="region of interest" description="Disordered" evidence="11">
    <location>
        <begin position="317"/>
        <end position="372"/>
    </location>
</feature>
<reference evidence="13 14" key="1">
    <citation type="submission" date="2021-02" db="EMBL/GenBank/DDBJ databases">
        <title>Safari Cat Assemblies.</title>
        <authorList>
            <person name="Bredemeyer K.R."/>
            <person name="Murphy W.J."/>
        </authorList>
    </citation>
    <scope>NUCLEOTIDE SEQUENCE [LARGE SCALE GENOMIC DNA]</scope>
</reference>
<keyword evidence="7 12" id="KW-1133">Transmembrane helix</keyword>
<keyword evidence="6" id="KW-0735">Signal-anchor</keyword>
<feature type="compositionally biased region" description="Pro residues" evidence="11">
    <location>
        <begin position="177"/>
        <end position="192"/>
    </location>
</feature>
<evidence type="ECO:0000313" key="13">
    <source>
        <dbReference type="Ensembl" id="ENSFCTP00005040887.1"/>
    </source>
</evidence>
<keyword evidence="5 12" id="KW-0812">Transmembrane</keyword>